<dbReference type="AlphaFoldDB" id="A0A0B1Q5W4"/>
<name>A0A0B1Q5W4_9HYPH</name>
<evidence type="ECO:0000256" key="1">
    <source>
        <dbReference type="SAM" id="Phobius"/>
    </source>
</evidence>
<keyword evidence="1" id="KW-0472">Membrane</keyword>
<feature type="transmembrane region" description="Helical" evidence="1">
    <location>
        <begin position="44"/>
        <end position="64"/>
    </location>
</feature>
<accession>A0A0B1Q5W4</accession>
<feature type="transmembrane region" description="Helical" evidence="1">
    <location>
        <begin position="76"/>
        <end position="100"/>
    </location>
</feature>
<feature type="transmembrane region" description="Helical" evidence="1">
    <location>
        <begin position="274"/>
        <end position="299"/>
    </location>
</feature>
<feature type="transmembrane region" description="Helical" evidence="1">
    <location>
        <begin position="159"/>
        <end position="181"/>
    </location>
</feature>
<dbReference type="Proteomes" id="UP000030826">
    <property type="component" value="Unassembled WGS sequence"/>
</dbReference>
<evidence type="ECO:0000313" key="3">
    <source>
        <dbReference type="Proteomes" id="UP000030826"/>
    </source>
</evidence>
<feature type="transmembrane region" description="Helical" evidence="1">
    <location>
        <begin position="201"/>
        <end position="223"/>
    </location>
</feature>
<organism evidence="2 3">
    <name type="scientific">Aureimonas altamirensis</name>
    <dbReference type="NCBI Taxonomy" id="370622"/>
    <lineage>
        <taxon>Bacteria</taxon>
        <taxon>Pseudomonadati</taxon>
        <taxon>Pseudomonadota</taxon>
        <taxon>Alphaproteobacteria</taxon>
        <taxon>Hyphomicrobiales</taxon>
        <taxon>Aurantimonadaceae</taxon>
        <taxon>Aureimonas</taxon>
    </lineage>
</organism>
<reference evidence="2 3" key="1">
    <citation type="submission" date="2014-09" db="EMBL/GenBank/DDBJ databases">
        <title>Isolation and characterization of Aurantimonas altamirensis ON-56566 from clinical sample following a dog bite.</title>
        <authorList>
            <person name="Eshaghi A."/>
            <person name="Li A."/>
            <person name="Shahinas D."/>
            <person name="Bahn P."/>
            <person name="Kus J.V."/>
            <person name="Patel S.N."/>
        </authorList>
    </citation>
    <scope>NUCLEOTIDE SEQUENCE [LARGE SCALE GENOMIC DNA]</scope>
    <source>
        <strain evidence="2 3">ON-56566</strain>
    </source>
</reference>
<proteinExistence type="predicted"/>
<dbReference type="STRING" id="370622.LA66_09335"/>
<evidence type="ECO:0000313" key="2">
    <source>
        <dbReference type="EMBL" id="KHJ54771.1"/>
    </source>
</evidence>
<protein>
    <submittedName>
        <fullName evidence="2">Membrane protein</fullName>
    </submittedName>
</protein>
<sequence length="315" mass="34701">MKLKDYIWPVIGLAAVIFSGWILFHEVRELSLDAILTSFQAISARQWTLSAVAAIVAYTMLALYDQLALRHLKRWIPFRFVLATSFTTYALSHNIGASVFSGAVVRYRAYTSKGLSVSDVALLIAFCSFTFALGVLIVSAVSLLVYPEALNGYFDVSPVVPRAIATAILLLVALYVFGSFAGLRPLRIGKFNLYYPARDVVLRQLVIAPAEILAAAAIIYFALPPENHPGYMMVVAVFVISFSLALISHAPGGLGVLEVAFLAGFPFLPETDVLAALLVFRILYLLIPFGLAIIIVLGFEQSSIWRRHKQDTRRR</sequence>
<dbReference type="OrthoDB" id="145485at2"/>
<comment type="caution">
    <text evidence="2">The sequence shown here is derived from an EMBL/GenBank/DDBJ whole genome shotgun (WGS) entry which is preliminary data.</text>
</comment>
<dbReference type="RefSeq" id="WP_039191730.1">
    <property type="nucleotide sequence ID" value="NZ_JRFJ01000002.1"/>
</dbReference>
<feature type="transmembrane region" description="Helical" evidence="1">
    <location>
        <begin position="7"/>
        <end position="24"/>
    </location>
</feature>
<gene>
    <name evidence="2" type="ORF">LA66_09335</name>
</gene>
<keyword evidence="1" id="KW-1133">Transmembrane helix</keyword>
<feature type="transmembrane region" description="Helical" evidence="1">
    <location>
        <begin position="230"/>
        <end position="254"/>
    </location>
</feature>
<keyword evidence="1" id="KW-0812">Transmembrane</keyword>
<feature type="transmembrane region" description="Helical" evidence="1">
    <location>
        <begin position="120"/>
        <end position="147"/>
    </location>
</feature>
<dbReference type="EMBL" id="JRFJ01000002">
    <property type="protein sequence ID" value="KHJ54771.1"/>
    <property type="molecule type" value="Genomic_DNA"/>
</dbReference>